<evidence type="ECO:0000256" key="6">
    <source>
        <dbReference type="SAM" id="MobiDB-lite"/>
    </source>
</evidence>
<comment type="caution">
    <text evidence="9">The sequence shown here is derived from an EMBL/GenBank/DDBJ whole genome shotgun (WGS) entry which is preliminary data.</text>
</comment>
<dbReference type="GO" id="GO:0008195">
    <property type="term" value="F:phosphatidate phosphatase activity"/>
    <property type="evidence" value="ECO:0007669"/>
    <property type="project" value="TreeGrafter"/>
</dbReference>
<dbReference type="SUPFAM" id="SSF48317">
    <property type="entry name" value="Acid phosphatase/Vanadium-dependent haloperoxidase"/>
    <property type="match status" value="1"/>
</dbReference>
<keyword evidence="10" id="KW-1185">Reference proteome</keyword>
<proteinExistence type="inferred from homology"/>
<protein>
    <submittedName>
        <fullName evidence="9">Phosphatidic acid phosphatase type</fullName>
    </submittedName>
</protein>
<comment type="similarity">
    <text evidence="2">Belongs to the PA-phosphatase related phosphoesterase family.</text>
</comment>
<dbReference type="OrthoDB" id="46056at2759"/>
<evidence type="ECO:0000256" key="4">
    <source>
        <dbReference type="ARBA" id="ARBA00022989"/>
    </source>
</evidence>
<dbReference type="Gene3D" id="1.20.144.10">
    <property type="entry name" value="Phosphatidic acid phosphatase type 2/haloperoxidase"/>
    <property type="match status" value="1"/>
</dbReference>
<dbReference type="GO" id="GO:0016020">
    <property type="term" value="C:membrane"/>
    <property type="evidence" value="ECO:0007669"/>
    <property type="project" value="UniProtKB-SubCell"/>
</dbReference>
<evidence type="ECO:0000259" key="8">
    <source>
        <dbReference type="SMART" id="SM00014"/>
    </source>
</evidence>
<evidence type="ECO:0000313" key="10">
    <source>
        <dbReference type="Proteomes" id="UP001153069"/>
    </source>
</evidence>
<evidence type="ECO:0000256" key="2">
    <source>
        <dbReference type="ARBA" id="ARBA00008816"/>
    </source>
</evidence>
<feature type="transmembrane region" description="Helical" evidence="7">
    <location>
        <begin position="345"/>
        <end position="367"/>
    </location>
</feature>
<dbReference type="PANTHER" id="PTHR10165:SF35">
    <property type="entry name" value="RE23632P"/>
    <property type="match status" value="1"/>
</dbReference>
<feature type="region of interest" description="Disordered" evidence="6">
    <location>
        <begin position="59"/>
        <end position="82"/>
    </location>
</feature>
<dbReference type="SMART" id="SM00014">
    <property type="entry name" value="acidPPc"/>
    <property type="match status" value="1"/>
</dbReference>
<dbReference type="Proteomes" id="UP001153069">
    <property type="component" value="Unassembled WGS sequence"/>
</dbReference>
<dbReference type="InterPro" id="IPR043216">
    <property type="entry name" value="PAP-like"/>
</dbReference>
<dbReference type="Pfam" id="PF01569">
    <property type="entry name" value="PAP2"/>
    <property type="match status" value="1"/>
</dbReference>
<dbReference type="EMBL" id="CAICTM010000156">
    <property type="protein sequence ID" value="CAB9503156.1"/>
    <property type="molecule type" value="Genomic_DNA"/>
</dbReference>
<feature type="transmembrane region" description="Helical" evidence="7">
    <location>
        <begin position="107"/>
        <end position="128"/>
    </location>
</feature>
<evidence type="ECO:0000313" key="9">
    <source>
        <dbReference type="EMBL" id="CAB9503156.1"/>
    </source>
</evidence>
<dbReference type="GO" id="GO:0046839">
    <property type="term" value="P:phospholipid dephosphorylation"/>
    <property type="evidence" value="ECO:0007669"/>
    <property type="project" value="TreeGrafter"/>
</dbReference>
<evidence type="ECO:0000256" key="5">
    <source>
        <dbReference type="ARBA" id="ARBA00023136"/>
    </source>
</evidence>
<feature type="transmembrane region" description="Helical" evidence="7">
    <location>
        <begin position="195"/>
        <end position="216"/>
    </location>
</feature>
<feature type="transmembrane region" description="Helical" evidence="7">
    <location>
        <begin position="166"/>
        <end position="188"/>
    </location>
</feature>
<sequence length="374" mass="40270">MSTAFTLASGQVVETPHSPSNMTDNSDTEAVLVEKTPAKRETDVAASMALTHTSMATDPMAEAPSRSGSSLSLAQADAKGNGPYQSLIPSDDPNLVSCHTPPTRMEVAACSVFFVVVQIASLVAYIYIEPTMRPIPVDYLEGSQEYIKNQVNTEEDHGETLGTIELIALCWLAPFLIQAAVGMAIGRVGDTHRTLCVWATATSLTSFASALIKSYVGYLRPVFFEWCEPDEAYGSCSSEYEREARTSFISGHASFAFVGCVVFSMFLEYTFGLSSVEMAVARHLPAPEQPADGTQQQPTSGGIYWAVAYKKSPGLRRVGSFLALLPVAVAIWVACSRVVDNVHFPADIVGGALVGAGIASFCHKLWFPEPRFMP</sequence>
<keyword evidence="4 7" id="KW-1133">Transmembrane helix</keyword>
<gene>
    <name evidence="9" type="ORF">SEMRO_157_G071240.1</name>
</gene>
<dbReference type="PANTHER" id="PTHR10165">
    <property type="entry name" value="LIPID PHOSPHATE PHOSPHATASE"/>
    <property type="match status" value="1"/>
</dbReference>
<evidence type="ECO:0000256" key="3">
    <source>
        <dbReference type="ARBA" id="ARBA00022692"/>
    </source>
</evidence>
<dbReference type="InterPro" id="IPR000326">
    <property type="entry name" value="PAP2/HPO"/>
</dbReference>
<reference evidence="9" key="1">
    <citation type="submission" date="2020-06" db="EMBL/GenBank/DDBJ databases">
        <authorList>
            <consortium name="Plant Systems Biology data submission"/>
        </authorList>
    </citation>
    <scope>NUCLEOTIDE SEQUENCE</scope>
    <source>
        <strain evidence="9">D6</strain>
    </source>
</reference>
<dbReference type="GO" id="GO:0006644">
    <property type="term" value="P:phospholipid metabolic process"/>
    <property type="evidence" value="ECO:0007669"/>
    <property type="project" value="InterPro"/>
</dbReference>
<feature type="region of interest" description="Disordered" evidence="6">
    <location>
        <begin position="1"/>
        <end position="27"/>
    </location>
</feature>
<evidence type="ECO:0000256" key="7">
    <source>
        <dbReference type="SAM" id="Phobius"/>
    </source>
</evidence>
<keyword evidence="3 7" id="KW-0812">Transmembrane</keyword>
<accession>A0A9N8H6T6</accession>
<feature type="domain" description="Phosphatidic acid phosphatase type 2/haloperoxidase" evidence="8">
    <location>
        <begin position="194"/>
        <end position="363"/>
    </location>
</feature>
<evidence type="ECO:0000256" key="1">
    <source>
        <dbReference type="ARBA" id="ARBA00004141"/>
    </source>
</evidence>
<organism evidence="9 10">
    <name type="scientific">Seminavis robusta</name>
    <dbReference type="NCBI Taxonomy" id="568900"/>
    <lineage>
        <taxon>Eukaryota</taxon>
        <taxon>Sar</taxon>
        <taxon>Stramenopiles</taxon>
        <taxon>Ochrophyta</taxon>
        <taxon>Bacillariophyta</taxon>
        <taxon>Bacillariophyceae</taxon>
        <taxon>Bacillariophycidae</taxon>
        <taxon>Naviculales</taxon>
        <taxon>Naviculaceae</taxon>
        <taxon>Seminavis</taxon>
    </lineage>
</organism>
<dbReference type="InterPro" id="IPR036938">
    <property type="entry name" value="PAP2/HPO_sf"/>
</dbReference>
<name>A0A9N8H6T6_9STRA</name>
<dbReference type="AlphaFoldDB" id="A0A9N8H6T6"/>
<keyword evidence="5 7" id="KW-0472">Membrane</keyword>
<feature type="transmembrane region" description="Helical" evidence="7">
    <location>
        <begin position="248"/>
        <end position="267"/>
    </location>
</feature>
<comment type="subcellular location">
    <subcellularLocation>
        <location evidence="1">Membrane</location>
        <topology evidence="1">Multi-pass membrane protein</topology>
    </subcellularLocation>
</comment>
<feature type="transmembrane region" description="Helical" evidence="7">
    <location>
        <begin position="318"/>
        <end position="339"/>
    </location>
</feature>